<sequence>MDDPDHIAFYWRIGYLWDANTNANIYVDFNTVFDGLCIQFPSGITEQTTFSNLTFTDETHDIAHFSPIEMADNQFKFQLVTTYQDSYSGPEMFLAARGAGESAAGVAREPLPKYASNVWTIERIDNL</sequence>
<keyword evidence="2" id="KW-1185">Reference proteome</keyword>
<organism evidence="1 2">
    <name type="scientific">Brucella ciceri</name>
    <dbReference type="NCBI Taxonomy" id="391287"/>
    <lineage>
        <taxon>Bacteria</taxon>
        <taxon>Pseudomonadati</taxon>
        <taxon>Pseudomonadota</taxon>
        <taxon>Alphaproteobacteria</taxon>
        <taxon>Hyphomicrobiales</taxon>
        <taxon>Brucellaceae</taxon>
        <taxon>Brucella/Ochrobactrum group</taxon>
        <taxon>Brucella</taxon>
    </lineage>
</organism>
<dbReference type="EMBL" id="JAAVLR010000001">
    <property type="protein sequence ID" value="NKC28147.1"/>
    <property type="molecule type" value="Genomic_DNA"/>
</dbReference>
<gene>
    <name evidence="1" type="ORF">HED52_07930</name>
</gene>
<evidence type="ECO:0000313" key="1">
    <source>
        <dbReference type="EMBL" id="NKC28147.1"/>
    </source>
</evidence>
<comment type="caution">
    <text evidence="1">The sequence shown here is derived from an EMBL/GenBank/DDBJ whole genome shotgun (WGS) entry which is preliminary data.</text>
</comment>
<accession>A0ABX1DY31</accession>
<dbReference type="Proteomes" id="UP000568486">
    <property type="component" value="Unassembled WGS sequence"/>
</dbReference>
<name>A0ABX1DY31_9HYPH</name>
<reference evidence="1 2" key="1">
    <citation type="submission" date="2020-03" db="EMBL/GenBank/DDBJ databases">
        <title>Whole genome sequencing of clinical and environmental type strains of Ochrobactrum.</title>
        <authorList>
            <person name="Dharne M."/>
        </authorList>
    </citation>
    <scope>NUCLEOTIDE SEQUENCE [LARGE SCALE GENOMIC DNA]</scope>
    <source>
        <strain evidence="1 2">DSM 22292</strain>
    </source>
</reference>
<evidence type="ECO:0000313" key="2">
    <source>
        <dbReference type="Proteomes" id="UP000568486"/>
    </source>
</evidence>
<protein>
    <submittedName>
        <fullName evidence="1">Uncharacterized protein</fullName>
    </submittedName>
</protein>
<proteinExistence type="predicted"/>